<dbReference type="InterPro" id="IPR057154">
    <property type="entry name" value="DUF7832"/>
</dbReference>
<dbReference type="Gene3D" id="1.25.40.10">
    <property type="entry name" value="Tetratricopeptide repeat domain"/>
    <property type="match status" value="2"/>
</dbReference>
<dbReference type="RefSeq" id="WP_176255764.1">
    <property type="nucleotide sequence ID" value="NZ_BAABXL010000001.1"/>
</dbReference>
<dbReference type="SUPFAM" id="SSF48452">
    <property type="entry name" value="TPR-like"/>
    <property type="match status" value="2"/>
</dbReference>
<keyword evidence="1" id="KW-0802">TPR repeat</keyword>
<name>A0ABQ0ASU1_9FIRM</name>
<dbReference type="EMBL" id="BAABXL010000001">
    <property type="protein sequence ID" value="GAA6267058.1"/>
    <property type="molecule type" value="Genomic_DNA"/>
</dbReference>
<comment type="caution">
    <text evidence="5">The sequence shown here is derived from an EMBL/GenBank/DDBJ whole genome shotgun (WGS) entry which is preliminary data.</text>
</comment>
<dbReference type="Pfam" id="PF25191">
    <property type="entry name" value="DUF7832"/>
    <property type="match status" value="1"/>
</dbReference>
<accession>A0ABQ0ASU1</accession>
<feature type="repeat" description="TPR" evidence="1">
    <location>
        <begin position="73"/>
        <end position="106"/>
    </location>
</feature>
<dbReference type="SMART" id="SM00028">
    <property type="entry name" value="TPR"/>
    <property type="match status" value="3"/>
</dbReference>
<reference evidence="5 6" key="1">
    <citation type="submission" date="2024-04" db="EMBL/GenBank/DDBJ databases">
        <title>Defined microbial consortia suppress multidrug-resistant proinflammatory Enterobacteriaceae via ecological control.</title>
        <authorList>
            <person name="Furuichi M."/>
            <person name="Kawaguchi T."/>
            <person name="Pust M."/>
            <person name="Yasuma K."/>
            <person name="Plichta D."/>
            <person name="Hasegawa N."/>
            <person name="Ohya T."/>
            <person name="Bhattarai S."/>
            <person name="Sasajima S."/>
            <person name="Aoto Y."/>
            <person name="Tuganbaev T."/>
            <person name="Yaginuma M."/>
            <person name="Ueda M."/>
            <person name="Okahashi N."/>
            <person name="Amafuji K."/>
            <person name="Kiridooshi Y."/>
            <person name="Sugita K."/>
            <person name="Strazar M."/>
            <person name="Skelly A."/>
            <person name="Suda W."/>
            <person name="Hattori M."/>
            <person name="Nakamoto N."/>
            <person name="Caballero S."/>
            <person name="Norman J."/>
            <person name="Olle B."/>
            <person name="Tanoue T."/>
            <person name="Arita M."/>
            <person name="Bucci V."/>
            <person name="Atarashi K."/>
            <person name="Xavier R."/>
            <person name="Honda K."/>
        </authorList>
    </citation>
    <scope>NUCLEOTIDE SEQUENCE [LARGE SCALE GENOMIC DNA]</scope>
    <source>
        <strain evidence="6">f13</strain>
    </source>
</reference>
<gene>
    <name evidence="5" type="ORF">F130042H8_01180</name>
</gene>
<dbReference type="PROSITE" id="PS50005">
    <property type="entry name" value="TPR"/>
    <property type="match status" value="1"/>
</dbReference>
<organism evidence="5 6">
    <name type="scientific">Enterocloster alcoholdehydrogenati</name>
    <dbReference type="NCBI Taxonomy" id="2547410"/>
    <lineage>
        <taxon>Bacteria</taxon>
        <taxon>Bacillati</taxon>
        <taxon>Bacillota</taxon>
        <taxon>Clostridia</taxon>
        <taxon>Lachnospirales</taxon>
        <taxon>Lachnospiraceae</taxon>
        <taxon>Enterocloster</taxon>
    </lineage>
</organism>
<dbReference type="Proteomes" id="UP001600894">
    <property type="component" value="Unassembled WGS sequence"/>
</dbReference>
<evidence type="ECO:0000259" key="4">
    <source>
        <dbReference type="Pfam" id="PF25191"/>
    </source>
</evidence>
<dbReference type="Pfam" id="PF14062">
    <property type="entry name" value="DUF4253"/>
    <property type="match status" value="1"/>
</dbReference>
<protein>
    <recommendedName>
        <fullName evidence="7">Suppressor of fused protein SUFU</fullName>
    </recommendedName>
</protein>
<dbReference type="SUPFAM" id="SSF103359">
    <property type="entry name" value="Suppressor of Fused, N-terminal domain"/>
    <property type="match status" value="1"/>
</dbReference>
<evidence type="ECO:0000256" key="1">
    <source>
        <dbReference type="PROSITE-ProRule" id="PRU00339"/>
    </source>
</evidence>
<feature type="domain" description="Suppressor of fused-like" evidence="2">
    <location>
        <begin position="892"/>
        <end position="1057"/>
    </location>
</feature>
<dbReference type="InterPro" id="IPR019734">
    <property type="entry name" value="TPR_rpt"/>
</dbReference>
<sequence>MTLLEQCEIWNDREEYQSIIDAIEALPKEERTPELDSELARACNNIADVGDRALFEKAAELLKPHEAYFAGDHNWNFRLAYAYYYLDQEGRALYYFKKALEARPGDVDTQEMINDCRRRLTLPIFEKNFRLRTLEAWAVFEEREEHLRGLIDRRNQEDVEETLIAECGDILETALKDVNFELGYNGEKYELILTPEGDKARLFELVYFQRHAPVSLRGQWNIRVGRQTSEGFELKAFGHQISAKDVEIWIERLDENRIKLTLFCEMLLDMFQENEDRVWWMLSVLTDQILGEIPAMAVIGEFEAVNERRSDPGAALSRLPELLKAMGISFCMEADEYLEHSYSGYELEPDRDSQEKVRTDAYIGSTRCVSLVRGFLSGESSVMDAYHQDGVAAGFFFYPLDMFTGENRAEAVMEFRDRLEAAVTARAGEDAVTFSGGATGIYCGYLDFIAWDLRLVLEAASDFFEKSGLSWASFQSFRQDVGAVCLLDQTKEEAEEEPEAAVHQETGSLLSKEDMDTLASFDEGSTGYFYRMIGYIDTFIQNGEKEGRFTRRQAQRDLQIALWYSYGCNNIDEYEYYYKAAQWMTYSEGNAKGCGMWYYRYSVALMYCGRLDEARHYAEAGIQEEPSYPWIWLQAAKLRSHFGDREGALAAVEQGLLLEPGDHEFLTLGEEIKADAGLEQMEYHWIDPRFDQMLQDGLDENEAAKMRSISCICVRPEGVKYFKELFHPIPADLKINCPYCSFHYPIRGREVELVFRMNEAGLSKLPPQWLEQQKERLDCGQWLVREIAEDQEAMLETALFGLDLGIELLYRLSDSEKYFRVSLSADGIEQGEPVKLELLQNASWEDSLIQRENGSIGPELYTEDEMSAVEAYIKEYFGDFSSVFHELVSPDIHVDICTIPPDGNRDYYTLVTMGMGAHRMNIPEELAGQGLERAELVIFLPPYWELDQEAMQDEKWYWPVRLLKSLARLPGNCDTWLGWGHTVDYREPFSENTELCAAMLISSEEAQEECLLPNKDTVCFYQVIPIYRDEMQYKQEKTAQELLEKMEGSSRIIDPYRLDVLTEAERRELQEEESGELLMDNGKWHLECLREKGLPVQELAAFNHMAIYLRWCIEHHMMRGEFLHMASAWVKGILTDPEHTDLRVFIRDELEGVLTGDIFNEQGEAFAEYYYSDRSAPYFPSDIDDYAFGYFGEERYYAEEFKDEAYLFIPSDEKYYQEMAKVIKKRWDGWRPAPRDQEPTPVARALMRYLDCECRYFPPLADDDPITADYGYAARRGRKDGYVPVLIRADELLLKCLIMNSDPDSGEAADGSFDLQKVKEYRERILSLPVKDGKKLLQLPDEMKETVREYGIDWESIIMGNMEGGEENNSFLSYWENGTNRTAPLILAMIPVKNPWEIFAYLPFGGWNECPGTEELMAAAKYWYEQYGAVPAAVTHDELEFAVPAPVPKERAAKLAQEQYCFCPDAADEGTICSLADGLRRSGMWYFWWD</sequence>
<evidence type="ECO:0008006" key="7">
    <source>
        <dbReference type="Google" id="ProtNLM"/>
    </source>
</evidence>
<keyword evidence="6" id="KW-1185">Reference proteome</keyword>
<evidence type="ECO:0000259" key="3">
    <source>
        <dbReference type="Pfam" id="PF14062"/>
    </source>
</evidence>
<feature type="domain" description="DUF4253" evidence="3">
    <location>
        <begin position="1387"/>
        <end position="1490"/>
    </location>
</feature>
<dbReference type="Pfam" id="PF05076">
    <property type="entry name" value="SUFU"/>
    <property type="match status" value="1"/>
</dbReference>
<dbReference type="InterPro" id="IPR037181">
    <property type="entry name" value="SUFU_N"/>
</dbReference>
<evidence type="ECO:0000313" key="6">
    <source>
        <dbReference type="Proteomes" id="UP001600894"/>
    </source>
</evidence>
<dbReference type="InterPro" id="IPR011990">
    <property type="entry name" value="TPR-like_helical_dom_sf"/>
</dbReference>
<dbReference type="InterPro" id="IPR020941">
    <property type="entry name" value="SUFU-like_domain"/>
</dbReference>
<evidence type="ECO:0000313" key="5">
    <source>
        <dbReference type="EMBL" id="GAA6267058.1"/>
    </source>
</evidence>
<evidence type="ECO:0000259" key="2">
    <source>
        <dbReference type="Pfam" id="PF05076"/>
    </source>
</evidence>
<feature type="domain" description="DUF7832" evidence="4">
    <location>
        <begin position="1079"/>
        <end position="1196"/>
    </location>
</feature>
<proteinExistence type="predicted"/>
<dbReference type="InterPro" id="IPR025349">
    <property type="entry name" value="DUF4253"/>
</dbReference>